<organism evidence="2 3">
    <name type="scientific">Merluccius polli</name>
    <name type="common">Benguela hake</name>
    <name type="synonym">Merluccius cadenati</name>
    <dbReference type="NCBI Taxonomy" id="89951"/>
    <lineage>
        <taxon>Eukaryota</taxon>
        <taxon>Metazoa</taxon>
        <taxon>Chordata</taxon>
        <taxon>Craniata</taxon>
        <taxon>Vertebrata</taxon>
        <taxon>Euteleostomi</taxon>
        <taxon>Actinopterygii</taxon>
        <taxon>Neopterygii</taxon>
        <taxon>Teleostei</taxon>
        <taxon>Neoteleostei</taxon>
        <taxon>Acanthomorphata</taxon>
        <taxon>Zeiogadaria</taxon>
        <taxon>Gadariae</taxon>
        <taxon>Gadiformes</taxon>
        <taxon>Gadoidei</taxon>
        <taxon>Merlucciidae</taxon>
        <taxon>Merluccius</taxon>
    </lineage>
</organism>
<name>A0AA47N547_MERPO</name>
<dbReference type="AlphaFoldDB" id="A0AA47N547"/>
<evidence type="ECO:0000259" key="1">
    <source>
        <dbReference type="PROSITE" id="PS51029"/>
    </source>
</evidence>
<comment type="caution">
    <text evidence="2">The sequence shown here is derived from an EMBL/GenBank/DDBJ whole genome shotgun (WGS) entry which is preliminary data.</text>
</comment>
<dbReference type="GO" id="GO:0006357">
    <property type="term" value="P:regulation of transcription by RNA polymerase II"/>
    <property type="evidence" value="ECO:0007669"/>
    <property type="project" value="TreeGrafter"/>
</dbReference>
<dbReference type="GO" id="GO:0005634">
    <property type="term" value="C:nucleus"/>
    <property type="evidence" value="ECO:0007669"/>
    <property type="project" value="TreeGrafter"/>
</dbReference>
<dbReference type="PROSITE" id="PS51029">
    <property type="entry name" value="MADF"/>
    <property type="match status" value="1"/>
</dbReference>
<dbReference type="SMART" id="SM00595">
    <property type="entry name" value="MADF"/>
    <property type="match status" value="1"/>
</dbReference>
<proteinExistence type="predicted"/>
<dbReference type="Proteomes" id="UP001174136">
    <property type="component" value="Unassembled WGS sequence"/>
</dbReference>
<gene>
    <name evidence="2" type="ORF">N1851_006600</name>
</gene>
<dbReference type="InterPro" id="IPR006578">
    <property type="entry name" value="MADF-dom"/>
</dbReference>
<dbReference type="GO" id="GO:0005667">
    <property type="term" value="C:transcription regulator complex"/>
    <property type="evidence" value="ECO:0007669"/>
    <property type="project" value="TreeGrafter"/>
</dbReference>
<dbReference type="PANTHER" id="PTHR12243:SF69">
    <property type="entry name" value="SI:CH73-59F11.3"/>
    <property type="match status" value="1"/>
</dbReference>
<evidence type="ECO:0000313" key="3">
    <source>
        <dbReference type="Proteomes" id="UP001174136"/>
    </source>
</evidence>
<dbReference type="InterPro" id="IPR039353">
    <property type="entry name" value="TF_Adf1"/>
</dbReference>
<protein>
    <recommendedName>
        <fullName evidence="1">MADF domain-containing protein</fullName>
    </recommendedName>
</protein>
<keyword evidence="3" id="KW-1185">Reference proteome</keyword>
<dbReference type="PANTHER" id="PTHR12243">
    <property type="entry name" value="MADF DOMAIN TRANSCRIPTION FACTOR"/>
    <property type="match status" value="1"/>
</dbReference>
<dbReference type="EMBL" id="JAOPHQ010001145">
    <property type="protein sequence ID" value="KAK0152029.1"/>
    <property type="molecule type" value="Genomic_DNA"/>
</dbReference>
<feature type="domain" description="MADF" evidence="1">
    <location>
        <begin position="8"/>
        <end position="97"/>
    </location>
</feature>
<evidence type="ECO:0000313" key="2">
    <source>
        <dbReference type="EMBL" id="KAK0152029.1"/>
    </source>
</evidence>
<dbReference type="Pfam" id="PF10545">
    <property type="entry name" value="MADF_DNA_bdg"/>
    <property type="match status" value="1"/>
</dbReference>
<sequence>MAQNVEEKVCELVRGYIHLYDATVPGHRNRQRCKNSWEEIASALDLSVKQVKNRWNLARDRFVRAHSKAMAKKSGDAAGGPQHPILQRLAWLKVHVRHRSTSSNFDITLRRRRSWRRRVFHCLQGMGPHHHHHQLMWEALSQSPWPRASKRRRTVEVDPVDVALLERLEELRREAQQSKNVFSTFTTYLNTFLQDLPATDARKLMKEIQQLMLIY</sequence>
<reference evidence="2" key="1">
    <citation type="journal article" date="2023" name="Front. Mar. Sci.">
        <title>A new Merluccius polli reference genome to investigate the effects of global change in West African waters.</title>
        <authorList>
            <person name="Mateo J.L."/>
            <person name="Blanco-Fernandez C."/>
            <person name="Garcia-Vazquez E."/>
            <person name="Machado-Schiaffino G."/>
        </authorList>
    </citation>
    <scope>NUCLEOTIDE SEQUENCE</scope>
    <source>
        <strain evidence="2">C29</strain>
        <tissue evidence="2">Fin</tissue>
    </source>
</reference>
<accession>A0AA47N547</accession>